<evidence type="ECO:0000313" key="2">
    <source>
        <dbReference type="EMBL" id="PEH36295.1"/>
    </source>
</evidence>
<sequence>MIKLKNKFQIISVFLFTFIGLLFIFNTKCLYALPGITLETQKIRLEERKNELKSQEIVLSQEPRNNVNIERLCHVRTEIVKINMEIYMIMQQIQMRDIIQ</sequence>
<proteinExistence type="predicted"/>
<reference evidence="2" key="1">
    <citation type="submission" date="2017-05" db="EMBL/GenBank/DDBJ databases">
        <title>Genome sequence of Ca. P. asteris strain NJAY.</title>
        <authorList>
            <person name="Lee I.-M."/>
            <person name="Gundersen-Rindal D."/>
            <person name="Sparks M."/>
        </authorList>
    </citation>
    <scope>NUCLEOTIDE SEQUENCE [LARGE SCALE GENOMIC DNA]</scope>
    <source>
        <strain evidence="2">NJAY</strain>
    </source>
</reference>
<name>A0ABX4K0I1_9MOLU</name>
<dbReference type="RefSeq" id="WP_011412648.1">
    <property type="nucleotide sequence ID" value="NZ_MAPF01000048.1"/>
</dbReference>
<dbReference type="Pfam" id="PF12113">
    <property type="entry name" value="SVM_signal"/>
    <property type="match status" value="1"/>
</dbReference>
<evidence type="ECO:0000313" key="3">
    <source>
        <dbReference type="Proteomes" id="UP000220509"/>
    </source>
</evidence>
<organism evidence="2 3">
    <name type="scientific">New Jersey aster yellows phytoplasma</name>
    <dbReference type="NCBI Taxonomy" id="270520"/>
    <lineage>
        <taxon>Bacteria</taxon>
        <taxon>Bacillati</taxon>
        <taxon>Mycoplasmatota</taxon>
        <taxon>Mollicutes</taxon>
        <taxon>Acholeplasmatales</taxon>
        <taxon>Acholeplasmataceae</taxon>
        <taxon>Candidatus Phytoplasma</taxon>
        <taxon>16SrI (Aster yellows group)</taxon>
    </lineage>
</organism>
<dbReference type="InterPro" id="IPR021970">
    <property type="entry name" value="SVM_signal"/>
</dbReference>
<protein>
    <recommendedName>
        <fullName evidence="1">Sequence-variable mosaic (SVM) signal sequence domain-containing protein</fullName>
    </recommendedName>
</protein>
<comment type="caution">
    <text evidence="2">The sequence shown here is derived from an EMBL/GenBank/DDBJ whole genome shotgun (WGS) entry which is preliminary data.</text>
</comment>
<accession>A0ABX4K0I1</accession>
<dbReference type="EMBL" id="MAPF01000048">
    <property type="protein sequence ID" value="PEH36295.1"/>
    <property type="molecule type" value="Genomic_DNA"/>
</dbReference>
<gene>
    <name evidence="2" type="ORF">BBA70_01735</name>
</gene>
<dbReference type="Proteomes" id="UP000220509">
    <property type="component" value="Unassembled WGS sequence"/>
</dbReference>
<evidence type="ECO:0000259" key="1">
    <source>
        <dbReference type="Pfam" id="PF12113"/>
    </source>
</evidence>
<keyword evidence="3" id="KW-1185">Reference proteome</keyword>
<feature type="domain" description="Sequence-variable mosaic (SVM) signal sequence" evidence="1">
    <location>
        <begin position="1"/>
        <end position="28"/>
    </location>
</feature>